<dbReference type="PANTHER" id="PTHR11081:SF75">
    <property type="entry name" value="ENDONUCLEASE, PUTATIVE (AFU_ORTHOLOGUE AFUA_3G13260)-RELATED"/>
    <property type="match status" value="1"/>
</dbReference>
<dbReference type="InParanoid" id="A0A0D0AMP1"/>
<dbReference type="InterPro" id="IPR029060">
    <property type="entry name" value="PIN-like_dom_sf"/>
</dbReference>
<gene>
    <name evidence="2" type="ORF">CY34DRAFT_42200</name>
</gene>
<dbReference type="SMART" id="SM00484">
    <property type="entry name" value="XPGI"/>
    <property type="match status" value="1"/>
</dbReference>
<dbReference type="GO" id="GO:0006281">
    <property type="term" value="P:DNA repair"/>
    <property type="evidence" value="ECO:0007669"/>
    <property type="project" value="UniProtKB-ARBA"/>
</dbReference>
<sequence>MLEPAATMVPIVSLALSDRYIGPAPHSPYVVGIDASGWFEQCQQGKWHRAHAQTGMNPALRTFLFRLSRLARYPVKLVFCYDGEQRPKIKRGHRVSTKDHWMVDPTQRILNVFNMQWLTAAGEAEAQLGLMNRAGVIDAVMTDDSDVFVFGAHTVLRNSTFSTDATIKLYTTSSIQELVEPCLIGDAFTTIAVCCGGDYDKKGLPGCGRETALGLVRCMDTSTLCDAVRGDNSPDQSLQRWRDAARHHLMSDPTGQMGRAHPALACSLPDSFPDLHVIDLYVKPAVTPLVELPVLHSPAPPDLAPLALLIHNLLGWDAKRLVSAFRSTVWPVVVLHEVLEDLAKNSPASDEVSQ</sequence>
<dbReference type="PANTHER" id="PTHR11081">
    <property type="entry name" value="FLAP ENDONUCLEASE FAMILY MEMBER"/>
    <property type="match status" value="1"/>
</dbReference>
<evidence type="ECO:0000259" key="1">
    <source>
        <dbReference type="SMART" id="SM00484"/>
    </source>
</evidence>
<feature type="non-terminal residue" evidence="2">
    <location>
        <position position="1"/>
    </location>
</feature>
<dbReference type="CDD" id="cd09870">
    <property type="entry name" value="PIN_YEN1"/>
    <property type="match status" value="1"/>
</dbReference>
<dbReference type="Gene3D" id="3.40.50.1010">
    <property type="entry name" value="5'-nuclease"/>
    <property type="match status" value="2"/>
</dbReference>
<keyword evidence="3" id="KW-1185">Reference proteome</keyword>
<name>A0A0D0AMP1_9AGAM</name>
<dbReference type="PRINTS" id="PR00853">
    <property type="entry name" value="XPGRADSUPER"/>
</dbReference>
<dbReference type="SUPFAM" id="SSF88723">
    <property type="entry name" value="PIN domain-like"/>
    <property type="match status" value="1"/>
</dbReference>
<dbReference type="InterPro" id="IPR036279">
    <property type="entry name" value="5-3_exonuclease_C_sf"/>
</dbReference>
<evidence type="ECO:0000313" key="3">
    <source>
        <dbReference type="Proteomes" id="UP000054485"/>
    </source>
</evidence>
<dbReference type="Pfam" id="PF00867">
    <property type="entry name" value="XPG_I"/>
    <property type="match status" value="1"/>
</dbReference>
<evidence type="ECO:0000313" key="2">
    <source>
        <dbReference type="EMBL" id="KIK43086.1"/>
    </source>
</evidence>
<dbReference type="STRING" id="930992.A0A0D0AMP1"/>
<dbReference type="Gene3D" id="1.10.150.20">
    <property type="entry name" value="5' to 3' exonuclease, C-terminal subdomain"/>
    <property type="match status" value="1"/>
</dbReference>
<reference evidence="2 3" key="1">
    <citation type="submission" date="2014-04" db="EMBL/GenBank/DDBJ databases">
        <authorList>
            <consortium name="DOE Joint Genome Institute"/>
            <person name="Kuo A."/>
            <person name="Ruytinx J."/>
            <person name="Rineau F."/>
            <person name="Colpaert J."/>
            <person name="Kohler A."/>
            <person name="Nagy L.G."/>
            <person name="Floudas D."/>
            <person name="Copeland A."/>
            <person name="Barry K.W."/>
            <person name="Cichocki N."/>
            <person name="Veneault-Fourrey C."/>
            <person name="LaButti K."/>
            <person name="Lindquist E.A."/>
            <person name="Lipzen A."/>
            <person name="Lundell T."/>
            <person name="Morin E."/>
            <person name="Murat C."/>
            <person name="Sun H."/>
            <person name="Tunlid A."/>
            <person name="Henrissat B."/>
            <person name="Grigoriev I.V."/>
            <person name="Hibbett D.S."/>
            <person name="Martin F."/>
            <person name="Nordberg H.P."/>
            <person name="Cantor M.N."/>
            <person name="Hua S.X."/>
        </authorList>
    </citation>
    <scope>NUCLEOTIDE SEQUENCE [LARGE SCALE GENOMIC DNA]</scope>
    <source>
        <strain evidence="2 3">UH-Slu-Lm8-n1</strain>
    </source>
</reference>
<dbReference type="OrthoDB" id="2148513at2759"/>
<reference evidence="3" key="2">
    <citation type="submission" date="2015-01" db="EMBL/GenBank/DDBJ databases">
        <title>Evolutionary Origins and Diversification of the Mycorrhizal Mutualists.</title>
        <authorList>
            <consortium name="DOE Joint Genome Institute"/>
            <consortium name="Mycorrhizal Genomics Consortium"/>
            <person name="Kohler A."/>
            <person name="Kuo A."/>
            <person name="Nagy L.G."/>
            <person name="Floudas D."/>
            <person name="Copeland A."/>
            <person name="Barry K.W."/>
            <person name="Cichocki N."/>
            <person name="Veneault-Fourrey C."/>
            <person name="LaButti K."/>
            <person name="Lindquist E.A."/>
            <person name="Lipzen A."/>
            <person name="Lundell T."/>
            <person name="Morin E."/>
            <person name="Murat C."/>
            <person name="Riley R."/>
            <person name="Ohm R."/>
            <person name="Sun H."/>
            <person name="Tunlid A."/>
            <person name="Henrissat B."/>
            <person name="Grigoriev I.V."/>
            <person name="Hibbett D.S."/>
            <person name="Martin F."/>
        </authorList>
    </citation>
    <scope>NUCLEOTIDE SEQUENCE [LARGE SCALE GENOMIC DNA]</scope>
    <source>
        <strain evidence="3">UH-Slu-Lm8-n1</strain>
    </source>
</reference>
<feature type="domain" description="XPG-I" evidence="1">
    <location>
        <begin position="111"/>
        <end position="183"/>
    </location>
</feature>
<proteinExistence type="predicted"/>
<dbReference type="HOGENOM" id="CLU_007575_4_0_1"/>
<accession>A0A0D0AMP1</accession>
<dbReference type="EMBL" id="KN835221">
    <property type="protein sequence ID" value="KIK43086.1"/>
    <property type="molecule type" value="Genomic_DNA"/>
</dbReference>
<dbReference type="SUPFAM" id="SSF47807">
    <property type="entry name" value="5' to 3' exonuclease, C-terminal subdomain"/>
    <property type="match status" value="1"/>
</dbReference>
<dbReference type="InterPro" id="IPR006084">
    <property type="entry name" value="XPG/Rad2"/>
</dbReference>
<dbReference type="GO" id="GO:0017108">
    <property type="term" value="F:5'-flap endonuclease activity"/>
    <property type="evidence" value="ECO:0007669"/>
    <property type="project" value="TreeGrafter"/>
</dbReference>
<dbReference type="AlphaFoldDB" id="A0A0D0AMP1"/>
<dbReference type="InterPro" id="IPR006086">
    <property type="entry name" value="XPG-I_dom"/>
</dbReference>
<organism evidence="2 3">
    <name type="scientific">Suillus luteus UH-Slu-Lm8-n1</name>
    <dbReference type="NCBI Taxonomy" id="930992"/>
    <lineage>
        <taxon>Eukaryota</taxon>
        <taxon>Fungi</taxon>
        <taxon>Dikarya</taxon>
        <taxon>Basidiomycota</taxon>
        <taxon>Agaricomycotina</taxon>
        <taxon>Agaricomycetes</taxon>
        <taxon>Agaricomycetidae</taxon>
        <taxon>Boletales</taxon>
        <taxon>Suillineae</taxon>
        <taxon>Suillaceae</taxon>
        <taxon>Suillus</taxon>
    </lineage>
</organism>
<protein>
    <recommendedName>
        <fullName evidence="1">XPG-I domain-containing protein</fullName>
    </recommendedName>
</protein>
<dbReference type="Proteomes" id="UP000054485">
    <property type="component" value="Unassembled WGS sequence"/>
</dbReference>